<protein>
    <recommendedName>
        <fullName evidence="3">Translocation and assembly module subunit TamA</fullName>
    </recommendedName>
    <alternativeName>
        <fullName evidence="9">Autotransporter assembly factor TamA</fullName>
    </alternativeName>
</protein>
<evidence type="ECO:0000259" key="13">
    <source>
        <dbReference type="Pfam" id="PF07244"/>
    </source>
</evidence>
<dbReference type="Pfam" id="PF07244">
    <property type="entry name" value="POTRA"/>
    <property type="match status" value="1"/>
</dbReference>
<evidence type="ECO:0000259" key="14">
    <source>
        <dbReference type="Pfam" id="PF17243"/>
    </source>
</evidence>
<feature type="domain" description="TamA POTRA" evidence="14">
    <location>
        <begin position="26"/>
        <end position="98"/>
    </location>
</feature>
<evidence type="ECO:0000313" key="15">
    <source>
        <dbReference type="EMBL" id="MEL0659253.1"/>
    </source>
</evidence>
<evidence type="ECO:0000256" key="10">
    <source>
        <dbReference type="ARBA" id="ARBA00093548"/>
    </source>
</evidence>
<comment type="subcellular location">
    <subcellularLocation>
        <location evidence="1">Cell outer membrane</location>
    </subcellularLocation>
</comment>
<dbReference type="Gene3D" id="2.40.160.50">
    <property type="entry name" value="membrane protein fhac: a member of the omp85/tpsb transporter family"/>
    <property type="match status" value="1"/>
</dbReference>
<dbReference type="RefSeq" id="WP_341627821.1">
    <property type="nucleotide sequence ID" value="NZ_JBAKBA010000017.1"/>
</dbReference>
<dbReference type="EMBL" id="JBAKBA010000017">
    <property type="protein sequence ID" value="MEL0659253.1"/>
    <property type="molecule type" value="Genomic_DNA"/>
</dbReference>
<keyword evidence="7" id="KW-0472">Membrane</keyword>
<sequence>MNKLYRICICCVLTCASFSVTAAISYAIKGTDNEKAIANLNVYLSGLSAPDNADNENYLNEVIITSKESLVALGFYQSKITTSISGEETKQVVTLDVNLGPRTTIIKVDLKLTGEALDDRNFQALLLDFPIKEGQFLDHGEYESAKSRFKSLAQRYGYFDSVYTKSSVEVTQKDNTAIIHLWFDSGIRYQFGELIFDIDTPAEKYIRSLLNFKVNDPFDTATLNAFNQSLNQTGYFKSITILPNMEKQQGRLIPLHVITYMRPEDSFNTGLGFSTDEGIRGKFRWFRPWVNQYGHSIDANIIASVPKQEASITYKIPIEDPINNYFSIQGGYKMLDQNDTDTDQYVLSFNRHWLLDNNWLRTIYIRYDKESGIQGQQVFSTALILPGISFSRTRSRGGINVDWGDKQLAYVEFANESLFSTDDVVKVYAQAKIIRTYNEHQFVASAEAGAIFADSITNVPSSMRFFTGGDQSIRGYDFEEVAPRDSIDDLIGGKYLATTSLEYRYPITQNWKFAVFSDVGTATDDFSEELSMSTGAGVVWASPVGPIRFYIAKPLTDTDDSYKIHLMIGPEL</sequence>
<feature type="domain" description="Bacterial surface antigen (D15)" evidence="12">
    <location>
        <begin position="273"/>
        <end position="569"/>
    </location>
</feature>
<dbReference type="InterPro" id="IPR039910">
    <property type="entry name" value="D15-like"/>
</dbReference>
<feature type="chain" id="PRO_5046041973" description="Translocation and assembly module subunit TamA" evidence="11">
    <location>
        <begin position="23"/>
        <end position="572"/>
    </location>
</feature>
<evidence type="ECO:0000256" key="5">
    <source>
        <dbReference type="ARBA" id="ARBA00022692"/>
    </source>
</evidence>
<evidence type="ECO:0000256" key="4">
    <source>
        <dbReference type="ARBA" id="ARBA00022452"/>
    </source>
</evidence>
<dbReference type="PANTHER" id="PTHR12815">
    <property type="entry name" value="SORTING AND ASSEMBLY MACHINERY SAMM50 PROTEIN FAMILY MEMBER"/>
    <property type="match status" value="1"/>
</dbReference>
<evidence type="ECO:0000256" key="8">
    <source>
        <dbReference type="ARBA" id="ARBA00023237"/>
    </source>
</evidence>
<feature type="signal peptide" evidence="11">
    <location>
        <begin position="1"/>
        <end position="22"/>
    </location>
</feature>
<evidence type="ECO:0000256" key="1">
    <source>
        <dbReference type="ARBA" id="ARBA00004442"/>
    </source>
</evidence>
<comment type="caution">
    <text evidence="15">The sequence shown here is derived from an EMBL/GenBank/DDBJ whole genome shotgun (WGS) entry which is preliminary data.</text>
</comment>
<gene>
    <name evidence="15" type="ORF">V6255_08880</name>
</gene>
<keyword evidence="5" id="KW-0812">Transmembrane</keyword>
<keyword evidence="4" id="KW-1134">Transmembrane beta strand</keyword>
<evidence type="ECO:0000256" key="3">
    <source>
        <dbReference type="ARBA" id="ARBA00015419"/>
    </source>
</evidence>
<organism evidence="15 16">
    <name type="scientific">Psychromonas arctica</name>
    <dbReference type="NCBI Taxonomy" id="168275"/>
    <lineage>
        <taxon>Bacteria</taxon>
        <taxon>Pseudomonadati</taxon>
        <taxon>Pseudomonadota</taxon>
        <taxon>Gammaproteobacteria</taxon>
        <taxon>Alteromonadales</taxon>
        <taxon>Psychromonadaceae</taxon>
        <taxon>Psychromonas</taxon>
    </lineage>
</organism>
<evidence type="ECO:0000256" key="9">
    <source>
        <dbReference type="ARBA" id="ARBA00033063"/>
    </source>
</evidence>
<dbReference type="Pfam" id="PF17243">
    <property type="entry name" value="POTRA_TamA_1"/>
    <property type="match status" value="1"/>
</dbReference>
<evidence type="ECO:0000256" key="2">
    <source>
        <dbReference type="ARBA" id="ARBA00010248"/>
    </source>
</evidence>
<evidence type="ECO:0000256" key="6">
    <source>
        <dbReference type="ARBA" id="ARBA00022729"/>
    </source>
</evidence>
<dbReference type="PANTHER" id="PTHR12815:SF47">
    <property type="entry name" value="TRANSLOCATION AND ASSEMBLY MODULE SUBUNIT TAMA"/>
    <property type="match status" value="1"/>
</dbReference>
<proteinExistence type="inferred from homology"/>
<dbReference type="InterPro" id="IPR035243">
    <property type="entry name" value="TamA_POTRA_Dom_1"/>
</dbReference>
<feature type="domain" description="POTRA" evidence="13">
    <location>
        <begin position="111"/>
        <end position="180"/>
    </location>
</feature>
<evidence type="ECO:0000313" key="16">
    <source>
        <dbReference type="Proteomes" id="UP001366060"/>
    </source>
</evidence>
<evidence type="ECO:0000259" key="12">
    <source>
        <dbReference type="Pfam" id="PF01103"/>
    </source>
</evidence>
<comment type="subunit">
    <text evidence="10">Interacts with TamB to form the translocation and assembly module (TAM).</text>
</comment>
<dbReference type="InterPro" id="IPR000184">
    <property type="entry name" value="Bac_surfAg_D15"/>
</dbReference>
<keyword evidence="6 11" id="KW-0732">Signal</keyword>
<name>A0ABU9HBI8_9GAMM</name>
<dbReference type="InterPro" id="IPR010827">
    <property type="entry name" value="BamA/TamA_POTRA"/>
</dbReference>
<accession>A0ABU9HBI8</accession>
<evidence type="ECO:0000256" key="11">
    <source>
        <dbReference type="SAM" id="SignalP"/>
    </source>
</evidence>
<keyword evidence="16" id="KW-1185">Reference proteome</keyword>
<dbReference type="Gene3D" id="3.10.20.310">
    <property type="entry name" value="membrane protein fhac"/>
    <property type="match status" value="3"/>
</dbReference>
<dbReference type="Proteomes" id="UP001366060">
    <property type="component" value="Unassembled WGS sequence"/>
</dbReference>
<reference evidence="15 16" key="1">
    <citation type="submission" date="2024-02" db="EMBL/GenBank/DDBJ databases">
        <title>Bacteria isolated from the canopy kelp, Nereocystis luetkeana.</title>
        <authorList>
            <person name="Pfister C.A."/>
            <person name="Younker I.T."/>
            <person name="Light S.H."/>
        </authorList>
    </citation>
    <scope>NUCLEOTIDE SEQUENCE [LARGE SCALE GENOMIC DNA]</scope>
    <source>
        <strain evidence="15 16">TI.2.07</strain>
    </source>
</reference>
<comment type="similarity">
    <text evidence="2">Belongs to the TamA family.</text>
</comment>
<evidence type="ECO:0000256" key="7">
    <source>
        <dbReference type="ARBA" id="ARBA00023136"/>
    </source>
</evidence>
<keyword evidence="8" id="KW-0998">Cell outer membrane</keyword>
<dbReference type="Pfam" id="PF01103">
    <property type="entry name" value="Omp85"/>
    <property type="match status" value="1"/>
</dbReference>